<dbReference type="RefSeq" id="WP_386818095.1">
    <property type="nucleotide sequence ID" value="NZ_JBHUIT010000002.1"/>
</dbReference>
<dbReference type="Proteomes" id="UP001597375">
    <property type="component" value="Unassembled WGS sequence"/>
</dbReference>
<gene>
    <name evidence="1" type="ORF">ACFSSA_02000</name>
</gene>
<proteinExistence type="predicted"/>
<name>A0ABW5D628_9BACT</name>
<comment type="caution">
    <text evidence="1">The sequence shown here is derived from an EMBL/GenBank/DDBJ whole genome shotgun (WGS) entry which is preliminary data.</text>
</comment>
<accession>A0ABW5D628</accession>
<protein>
    <submittedName>
        <fullName evidence="1">Uncharacterized protein</fullName>
    </submittedName>
</protein>
<organism evidence="1 2">
    <name type="scientific">Luteolibacter algae</name>
    <dbReference type="NCBI Taxonomy" id="454151"/>
    <lineage>
        <taxon>Bacteria</taxon>
        <taxon>Pseudomonadati</taxon>
        <taxon>Verrucomicrobiota</taxon>
        <taxon>Verrucomicrobiia</taxon>
        <taxon>Verrucomicrobiales</taxon>
        <taxon>Verrucomicrobiaceae</taxon>
        <taxon>Luteolibacter</taxon>
    </lineage>
</organism>
<evidence type="ECO:0000313" key="2">
    <source>
        <dbReference type="Proteomes" id="UP001597375"/>
    </source>
</evidence>
<reference evidence="2" key="1">
    <citation type="journal article" date="2019" name="Int. J. Syst. Evol. Microbiol.">
        <title>The Global Catalogue of Microorganisms (GCM) 10K type strain sequencing project: providing services to taxonomists for standard genome sequencing and annotation.</title>
        <authorList>
            <consortium name="The Broad Institute Genomics Platform"/>
            <consortium name="The Broad Institute Genome Sequencing Center for Infectious Disease"/>
            <person name="Wu L."/>
            <person name="Ma J."/>
        </authorList>
    </citation>
    <scope>NUCLEOTIDE SEQUENCE [LARGE SCALE GENOMIC DNA]</scope>
    <source>
        <strain evidence="2">CGMCC 4.7106</strain>
    </source>
</reference>
<evidence type="ECO:0000313" key="1">
    <source>
        <dbReference type="EMBL" id="MFD2255436.1"/>
    </source>
</evidence>
<sequence length="397" mass="44841">MAWRLDDAIEHGLIDNTVEGITTGKIWLAGRDEPLILSLNGDCWRDLAGSVLEFENPTPRFSAEANALDTEQTGIIGDITASRKARIPSISDAEISEYHRSGKEVPCQWRNTLYLEWFSEINGRVLVEAVGYKMEVSEREWDMDEDAEEAQKLANLSTMRDFMAQVISRMTPEDDGPNPGSTTVKGELNEFEWEERLKESDRLTDAYQEVLEKYLEDPDSEQKEAFVMGWDALLGAMAERDENGEDFDAEFEFEETDFSNDWQSADDDEEVDDSWLEESHPLQIKAREVAIRAFDIVSRDEDPESPSQRLVSNVMQVSAKLAGVLHGRGSGYEPEAGFTLAVLKRCLNWINEAVGACNDLTEDESDSDQLAALNHLKADIFEIRDGIIVLRKELKQS</sequence>
<keyword evidence="2" id="KW-1185">Reference proteome</keyword>
<dbReference type="EMBL" id="JBHUIT010000002">
    <property type="protein sequence ID" value="MFD2255436.1"/>
    <property type="molecule type" value="Genomic_DNA"/>
</dbReference>